<dbReference type="PANTHER" id="PTHR31962">
    <property type="entry name" value="SPHINGOLIPID LONG CHAIN BASE-RESPONSIVE PROTEIN PIL1"/>
    <property type="match status" value="1"/>
</dbReference>
<name>A0A2A9NXF9_9AGAR</name>
<reference evidence="1 2" key="1">
    <citation type="submission" date="2014-02" db="EMBL/GenBank/DDBJ databases">
        <title>Transposable element dynamics among asymbiotic and ectomycorrhizal Amanita fungi.</title>
        <authorList>
            <consortium name="DOE Joint Genome Institute"/>
            <person name="Hess J."/>
            <person name="Skrede I."/>
            <person name="Wolfe B."/>
            <person name="LaButti K."/>
            <person name="Ohm R.A."/>
            <person name="Grigoriev I.V."/>
            <person name="Pringle A."/>
        </authorList>
    </citation>
    <scope>NUCLEOTIDE SEQUENCE [LARGE SCALE GENOMIC DNA]</scope>
    <source>
        <strain evidence="1 2">SKay4041</strain>
    </source>
</reference>
<evidence type="ECO:0000313" key="2">
    <source>
        <dbReference type="Proteomes" id="UP000242287"/>
    </source>
</evidence>
<sequence length="102" mass="11166">MVHRPPDSRLLANLLSQDKDYHKAFTTLLDAAHASVASLSAYAAASRPPASSIILTVAGSLASADEALRRYAKSVDEWRDMMKGLKTLEDEVANVLRDREIL</sequence>
<dbReference type="GO" id="GO:0005886">
    <property type="term" value="C:plasma membrane"/>
    <property type="evidence" value="ECO:0007669"/>
    <property type="project" value="TreeGrafter"/>
</dbReference>
<evidence type="ECO:0000313" key="1">
    <source>
        <dbReference type="EMBL" id="PFH52510.1"/>
    </source>
</evidence>
<dbReference type="EMBL" id="KZ301979">
    <property type="protein sequence ID" value="PFH52510.1"/>
    <property type="molecule type" value="Genomic_DNA"/>
</dbReference>
<dbReference type="OrthoDB" id="3358861at2759"/>
<dbReference type="Gene3D" id="1.20.1270.60">
    <property type="entry name" value="Arfaptin homology (AH) domain/BAR domain"/>
    <property type="match status" value="1"/>
</dbReference>
<keyword evidence="2" id="KW-1185">Reference proteome</keyword>
<dbReference type="AlphaFoldDB" id="A0A2A9NXF9"/>
<dbReference type="GO" id="GO:0036286">
    <property type="term" value="C:eisosome filament"/>
    <property type="evidence" value="ECO:0007669"/>
    <property type="project" value="TreeGrafter"/>
</dbReference>
<accession>A0A2A9NXF9</accession>
<dbReference type="STRING" id="703135.A0A2A9NXF9"/>
<dbReference type="GO" id="GO:0008289">
    <property type="term" value="F:lipid binding"/>
    <property type="evidence" value="ECO:0007669"/>
    <property type="project" value="TreeGrafter"/>
</dbReference>
<organism evidence="1 2">
    <name type="scientific">Amanita thiersii Skay4041</name>
    <dbReference type="NCBI Taxonomy" id="703135"/>
    <lineage>
        <taxon>Eukaryota</taxon>
        <taxon>Fungi</taxon>
        <taxon>Dikarya</taxon>
        <taxon>Basidiomycota</taxon>
        <taxon>Agaricomycotina</taxon>
        <taxon>Agaricomycetes</taxon>
        <taxon>Agaricomycetidae</taxon>
        <taxon>Agaricales</taxon>
        <taxon>Pluteineae</taxon>
        <taxon>Amanitaceae</taxon>
        <taxon>Amanita</taxon>
    </lineage>
</organism>
<dbReference type="GO" id="GO:0070941">
    <property type="term" value="P:eisosome assembly"/>
    <property type="evidence" value="ECO:0007669"/>
    <property type="project" value="TreeGrafter"/>
</dbReference>
<dbReference type="InterPro" id="IPR028245">
    <property type="entry name" value="PIL1/LSP1"/>
</dbReference>
<protein>
    <submittedName>
        <fullName evidence="1">Uncharacterized protein</fullName>
    </submittedName>
</protein>
<dbReference type="InterPro" id="IPR027267">
    <property type="entry name" value="AH/BAR_dom_sf"/>
</dbReference>
<dbReference type="PANTHER" id="PTHR31962:SF1">
    <property type="entry name" value="SPHINGOLIPID LONG CHAIN BASE-RESPONSIVE PROTEIN PIL1"/>
    <property type="match status" value="1"/>
</dbReference>
<dbReference type="GO" id="GO:0006897">
    <property type="term" value="P:endocytosis"/>
    <property type="evidence" value="ECO:0007669"/>
    <property type="project" value="TreeGrafter"/>
</dbReference>
<proteinExistence type="predicted"/>
<gene>
    <name evidence="1" type="ORF">AMATHDRAFT_139916</name>
</gene>
<dbReference type="Proteomes" id="UP000242287">
    <property type="component" value="Unassembled WGS sequence"/>
</dbReference>